<dbReference type="PANTHER" id="PTHR23271">
    <property type="entry name" value="HEPATOCELLULAR CARCINOMA-ASSOCIATED ANTIGEN 66"/>
    <property type="match status" value="1"/>
</dbReference>
<evidence type="ECO:0000313" key="8">
    <source>
        <dbReference type="EMBL" id="KAF2883017.1"/>
    </source>
</evidence>
<evidence type="ECO:0000259" key="7">
    <source>
        <dbReference type="Pfam" id="PF24892"/>
    </source>
</evidence>
<keyword evidence="9" id="KW-1185">Reference proteome</keyword>
<dbReference type="GO" id="GO:0032040">
    <property type="term" value="C:small-subunit processome"/>
    <property type="evidence" value="ECO:0007669"/>
    <property type="project" value="TreeGrafter"/>
</dbReference>
<dbReference type="Gene3D" id="1.25.40.10">
    <property type="entry name" value="Tetratricopeptide repeat domain"/>
    <property type="match status" value="2"/>
</dbReference>
<keyword evidence="3" id="KW-0698">rRNA processing</keyword>
<evidence type="ECO:0000256" key="5">
    <source>
        <dbReference type="ARBA" id="ARBA00023242"/>
    </source>
</evidence>
<dbReference type="OrthoDB" id="28112at2759"/>
<dbReference type="AlphaFoldDB" id="A0A8K0FZV8"/>
<reference evidence="8" key="1">
    <citation type="submission" date="2019-08" db="EMBL/GenBank/DDBJ databases">
        <title>The genome of the North American firefly Photinus pyralis.</title>
        <authorList>
            <consortium name="Photinus pyralis genome working group"/>
            <person name="Fallon T.R."/>
            <person name="Sander Lower S.E."/>
            <person name="Weng J.-K."/>
        </authorList>
    </citation>
    <scope>NUCLEOTIDE SEQUENCE</scope>
    <source>
        <strain evidence="8">TRF0915ILg1</strain>
        <tissue evidence="8">Whole body</tissue>
    </source>
</reference>
<evidence type="ECO:0000256" key="1">
    <source>
        <dbReference type="ARBA" id="ARBA00004604"/>
    </source>
</evidence>
<proteinExistence type="inferred from homology"/>
<protein>
    <recommendedName>
        <fullName evidence="10">U3 small nucleolar RNA-associated protein 6</fullName>
    </recommendedName>
</protein>
<keyword evidence="4" id="KW-0677">Repeat</keyword>
<feature type="domain" description="U3 small nucleolar RNA-associated protein 6 N-terminal" evidence="6">
    <location>
        <begin position="9"/>
        <end position="91"/>
    </location>
</feature>
<name>A0A8K0FZV8_IGNLU</name>
<organism evidence="8 9">
    <name type="scientific">Ignelater luminosus</name>
    <name type="common">Cucubano</name>
    <name type="synonym">Pyrophorus luminosus</name>
    <dbReference type="NCBI Taxonomy" id="2038154"/>
    <lineage>
        <taxon>Eukaryota</taxon>
        <taxon>Metazoa</taxon>
        <taxon>Ecdysozoa</taxon>
        <taxon>Arthropoda</taxon>
        <taxon>Hexapoda</taxon>
        <taxon>Insecta</taxon>
        <taxon>Pterygota</taxon>
        <taxon>Neoptera</taxon>
        <taxon>Endopterygota</taxon>
        <taxon>Coleoptera</taxon>
        <taxon>Polyphaga</taxon>
        <taxon>Elateriformia</taxon>
        <taxon>Elateroidea</taxon>
        <taxon>Elateridae</taxon>
        <taxon>Agrypninae</taxon>
        <taxon>Pyrophorini</taxon>
        <taxon>Ignelater</taxon>
    </lineage>
</organism>
<evidence type="ECO:0000259" key="6">
    <source>
        <dbReference type="Pfam" id="PF08640"/>
    </source>
</evidence>
<dbReference type="InterPro" id="IPR011990">
    <property type="entry name" value="TPR-like_helical_dom_sf"/>
</dbReference>
<dbReference type="GO" id="GO:0000462">
    <property type="term" value="P:maturation of SSU-rRNA from tricistronic rRNA transcript (SSU-rRNA, 5.8S rRNA, LSU-rRNA)"/>
    <property type="evidence" value="ECO:0007669"/>
    <property type="project" value="InterPro"/>
</dbReference>
<keyword evidence="5" id="KW-0539">Nucleus</keyword>
<dbReference type="GO" id="GO:0030515">
    <property type="term" value="F:snoRNA binding"/>
    <property type="evidence" value="ECO:0007669"/>
    <property type="project" value="InterPro"/>
</dbReference>
<dbReference type="EMBL" id="VTPC01090570">
    <property type="protein sequence ID" value="KAF2883017.1"/>
    <property type="molecule type" value="Genomic_DNA"/>
</dbReference>
<evidence type="ECO:0000256" key="2">
    <source>
        <dbReference type="ARBA" id="ARBA00010734"/>
    </source>
</evidence>
<dbReference type="Pfam" id="PF24892">
    <property type="entry name" value="UTP6_C"/>
    <property type="match status" value="1"/>
</dbReference>
<dbReference type="InterPro" id="IPR056907">
    <property type="entry name" value="UTP6_C"/>
</dbReference>
<comment type="caution">
    <text evidence="8">The sequence shown here is derived from an EMBL/GenBank/DDBJ whole genome shotgun (WGS) entry which is preliminary data.</text>
</comment>
<dbReference type="SMART" id="SM00386">
    <property type="entry name" value="HAT"/>
    <property type="match status" value="4"/>
</dbReference>
<dbReference type="GO" id="GO:0034388">
    <property type="term" value="C:Pwp2p-containing subcomplex of 90S preribosome"/>
    <property type="evidence" value="ECO:0007669"/>
    <property type="project" value="TreeGrafter"/>
</dbReference>
<sequence>MTDVVQKRLELMTPEVEEMRRIKLYSEEEMRKLLIKRKEFEYKIHSRLKDLQDFTDYISYEKCLLKDIKLRRNKFKRNEKKSNIEYAIIKRIKSLYEIALLRFPDEITLFYSFLQFCDKVNFVNAASNVISNMIKKHSDNPQVWLTAAKWHKHQRKDTKSAMAMLLKAIAIHKDNVLLYREIVLTKLNEFDNYTSLKENVEQQDLCVKQLEKIINKTFENIKDCEFYLFVLEILEKYEFTNKVQDDIQKYLQVNCSDSASVWDCVAKKNMKDAFKDSKSLEQQTANEERSDESVINQLQACISKYKEGFAVISASHKADLWKLYIDYLLILQEKFVGNEEALEILRKSLNEAHEIGCLHENHLLTWLKNADQQEALVIAVRGTETIPHSIDLWTARLNLLIASNSSPNEIEEVFQLGIKSLKKNSLSLWKLIIKYYCQTSSDPSFIENMYMKGIVNQPKEISSQLKLQYIEWIFKTKGIQDARQIYKKVAVITPFSRDLHDEMLCLESTQGDKEACQQVYELACEQFGKTDIDVWINYINFYLNANKKNPNVNEIVESIRRRALQKLPQQLHDIFTERYYNIMQLV</sequence>
<dbReference type="InterPro" id="IPR013949">
    <property type="entry name" value="Utp6"/>
</dbReference>
<dbReference type="Proteomes" id="UP000801492">
    <property type="component" value="Unassembled WGS sequence"/>
</dbReference>
<comment type="similarity">
    <text evidence="2">Belongs to the UTP6 family.</text>
</comment>
<dbReference type="PANTHER" id="PTHR23271:SF1">
    <property type="entry name" value="U3 SMALL NUCLEOLAR RNA-ASSOCIATED PROTEIN 6 HOMOLOG"/>
    <property type="match status" value="1"/>
</dbReference>
<feature type="domain" description="U3 small nucleolar RNA-associated protein 6 homolog C-terminal" evidence="7">
    <location>
        <begin position="300"/>
        <end position="556"/>
    </location>
</feature>
<dbReference type="Pfam" id="PF08640">
    <property type="entry name" value="U3_assoc_6"/>
    <property type="match status" value="1"/>
</dbReference>
<dbReference type="InterPro" id="IPR055347">
    <property type="entry name" value="UTP6_N"/>
</dbReference>
<evidence type="ECO:0000313" key="9">
    <source>
        <dbReference type="Proteomes" id="UP000801492"/>
    </source>
</evidence>
<dbReference type="SUPFAM" id="SSF48452">
    <property type="entry name" value="TPR-like"/>
    <property type="match status" value="1"/>
</dbReference>
<evidence type="ECO:0008006" key="10">
    <source>
        <dbReference type="Google" id="ProtNLM"/>
    </source>
</evidence>
<accession>A0A8K0FZV8</accession>
<evidence type="ECO:0000256" key="4">
    <source>
        <dbReference type="ARBA" id="ARBA00022737"/>
    </source>
</evidence>
<evidence type="ECO:0000256" key="3">
    <source>
        <dbReference type="ARBA" id="ARBA00022552"/>
    </source>
</evidence>
<gene>
    <name evidence="8" type="ORF">ILUMI_23155</name>
</gene>
<comment type="subcellular location">
    <subcellularLocation>
        <location evidence="1">Nucleus</location>
        <location evidence="1">Nucleolus</location>
    </subcellularLocation>
</comment>
<dbReference type="InterPro" id="IPR003107">
    <property type="entry name" value="HAT"/>
</dbReference>